<comment type="caution">
    <text evidence="1">The sequence shown here is derived from an EMBL/GenBank/DDBJ whole genome shotgun (WGS) entry which is preliminary data.</text>
</comment>
<dbReference type="EMBL" id="CAJVPU010000450">
    <property type="protein sequence ID" value="CAG8450600.1"/>
    <property type="molecule type" value="Genomic_DNA"/>
</dbReference>
<organism evidence="1 2">
    <name type="scientific">Dentiscutata heterogama</name>
    <dbReference type="NCBI Taxonomy" id="1316150"/>
    <lineage>
        <taxon>Eukaryota</taxon>
        <taxon>Fungi</taxon>
        <taxon>Fungi incertae sedis</taxon>
        <taxon>Mucoromycota</taxon>
        <taxon>Glomeromycotina</taxon>
        <taxon>Glomeromycetes</taxon>
        <taxon>Diversisporales</taxon>
        <taxon>Gigasporaceae</taxon>
        <taxon>Dentiscutata</taxon>
    </lineage>
</organism>
<dbReference type="Proteomes" id="UP000789702">
    <property type="component" value="Unassembled WGS sequence"/>
</dbReference>
<accession>A0ACA9K442</accession>
<reference evidence="1" key="1">
    <citation type="submission" date="2021-06" db="EMBL/GenBank/DDBJ databases">
        <authorList>
            <person name="Kallberg Y."/>
            <person name="Tangrot J."/>
            <person name="Rosling A."/>
        </authorList>
    </citation>
    <scope>NUCLEOTIDE SEQUENCE</scope>
    <source>
        <strain evidence="1">IL203A</strain>
    </source>
</reference>
<evidence type="ECO:0000313" key="2">
    <source>
        <dbReference type="Proteomes" id="UP000789702"/>
    </source>
</evidence>
<name>A0ACA9K442_9GLOM</name>
<keyword evidence="2" id="KW-1185">Reference proteome</keyword>
<proteinExistence type="predicted"/>
<gene>
    <name evidence="1" type="ORF">DHETER_LOCUS813</name>
</gene>
<sequence>MKQNLKNENQQMAFKTLKRYLMMASILRYPNFKEEIYLHTDVSGIGLRAILAQKDKDYRNM</sequence>
<protein>
    <submittedName>
        <fullName evidence="1">4444_t:CDS:1</fullName>
    </submittedName>
</protein>
<evidence type="ECO:0000313" key="1">
    <source>
        <dbReference type="EMBL" id="CAG8450600.1"/>
    </source>
</evidence>